<dbReference type="SUPFAM" id="SSF48452">
    <property type="entry name" value="TPR-like"/>
    <property type="match status" value="1"/>
</dbReference>
<dbReference type="GO" id="GO:0016020">
    <property type="term" value="C:membrane"/>
    <property type="evidence" value="ECO:0007669"/>
    <property type="project" value="TreeGrafter"/>
</dbReference>
<keyword evidence="2" id="KW-1133">Transmembrane helix</keyword>
<organism evidence="3 4">
    <name type="scientific">Bursaphelenchus okinawaensis</name>
    <dbReference type="NCBI Taxonomy" id="465554"/>
    <lineage>
        <taxon>Eukaryota</taxon>
        <taxon>Metazoa</taxon>
        <taxon>Ecdysozoa</taxon>
        <taxon>Nematoda</taxon>
        <taxon>Chromadorea</taxon>
        <taxon>Rhabditida</taxon>
        <taxon>Tylenchina</taxon>
        <taxon>Tylenchomorpha</taxon>
        <taxon>Aphelenchoidea</taxon>
        <taxon>Aphelenchoididae</taxon>
        <taxon>Bursaphelenchus</taxon>
    </lineage>
</organism>
<comment type="caution">
    <text evidence="3">The sequence shown here is derived from an EMBL/GenBank/DDBJ whole genome shotgun (WGS) entry which is preliminary data.</text>
</comment>
<dbReference type="SMART" id="SM00028">
    <property type="entry name" value="TPR"/>
    <property type="match status" value="2"/>
</dbReference>
<keyword evidence="2" id="KW-0812">Transmembrane</keyword>
<dbReference type="OrthoDB" id="433738at2759"/>
<feature type="repeat" description="TPR" evidence="1">
    <location>
        <begin position="193"/>
        <end position="226"/>
    </location>
</feature>
<dbReference type="GO" id="GO:0043066">
    <property type="term" value="P:negative regulation of apoptotic process"/>
    <property type="evidence" value="ECO:0007669"/>
    <property type="project" value="TreeGrafter"/>
</dbReference>
<dbReference type="InterPro" id="IPR019734">
    <property type="entry name" value="TPR_rpt"/>
</dbReference>
<feature type="transmembrane region" description="Helical" evidence="2">
    <location>
        <begin position="275"/>
        <end position="293"/>
    </location>
</feature>
<keyword evidence="4" id="KW-1185">Reference proteome</keyword>
<dbReference type="PANTHER" id="PTHR46512:SF1">
    <property type="entry name" value="PEPTIDYLPROLYL ISOMERASE"/>
    <property type="match status" value="1"/>
</dbReference>
<dbReference type="Gene3D" id="1.25.40.10">
    <property type="entry name" value="Tetratricopeptide repeat domain"/>
    <property type="match status" value="1"/>
</dbReference>
<dbReference type="InterPro" id="IPR050754">
    <property type="entry name" value="FKBP4/5/8-like"/>
</dbReference>
<accession>A0A811JUB9</accession>
<keyword evidence="2" id="KW-0472">Membrane</keyword>
<name>A0A811JUB9_9BILA</name>
<dbReference type="Proteomes" id="UP000614601">
    <property type="component" value="Unassembled WGS sequence"/>
</dbReference>
<dbReference type="GO" id="GO:0012505">
    <property type="term" value="C:endomembrane system"/>
    <property type="evidence" value="ECO:0007669"/>
    <property type="project" value="TreeGrafter"/>
</dbReference>
<feature type="repeat" description="TPR" evidence="1">
    <location>
        <begin position="118"/>
        <end position="151"/>
    </location>
</feature>
<dbReference type="Proteomes" id="UP000783686">
    <property type="component" value="Unassembled WGS sequence"/>
</dbReference>
<sequence length="294" mass="33997">MSEEDNWIDVLENGEIFKRTLADSDGIQPIGGDLVCVTVECEHEHYQLEAPLGRGLFPDAFEIVLLMVKCEEKVQIRMEEERFKCSNFTLGDVEVPGSDSYIITLKSIAKDFDDTKYGSLYQSKGKEYYRAQDYPKAAQVYKHALVFNMSDEYKAKMVSNLCACYTQLKEWDEITKLTDDLVIPDSLDKQIVSKLKFRRGMALYNKKRYNEAIDEFKHALIFDKANMYIQSYIGLSTEKGRKQEQKLQKFYSGMMKEFSKEQTTKSHRFTLFSKAAAVVVIVIVVAVVIHYFFQ</sequence>
<evidence type="ECO:0008006" key="5">
    <source>
        <dbReference type="Google" id="ProtNLM"/>
    </source>
</evidence>
<proteinExistence type="predicted"/>
<protein>
    <recommendedName>
        <fullName evidence="5">Peptidylprolyl isomerase</fullName>
    </recommendedName>
</protein>
<dbReference type="AlphaFoldDB" id="A0A811JUB9"/>
<dbReference type="PROSITE" id="PS50005">
    <property type="entry name" value="TPR"/>
    <property type="match status" value="2"/>
</dbReference>
<dbReference type="EMBL" id="CAJFDH010000001">
    <property type="protein sequence ID" value="CAD5206732.1"/>
    <property type="molecule type" value="Genomic_DNA"/>
</dbReference>
<keyword evidence="1" id="KW-0802">TPR repeat</keyword>
<evidence type="ECO:0000313" key="3">
    <source>
        <dbReference type="EMBL" id="CAD5206732.1"/>
    </source>
</evidence>
<evidence type="ECO:0000256" key="1">
    <source>
        <dbReference type="PROSITE-ProRule" id="PRU00339"/>
    </source>
</evidence>
<dbReference type="GO" id="GO:0005829">
    <property type="term" value="C:cytosol"/>
    <property type="evidence" value="ECO:0007669"/>
    <property type="project" value="TreeGrafter"/>
</dbReference>
<gene>
    <name evidence="3" type="ORF">BOKJ2_LOCUS1416</name>
</gene>
<evidence type="ECO:0000313" key="4">
    <source>
        <dbReference type="Proteomes" id="UP000614601"/>
    </source>
</evidence>
<dbReference type="EMBL" id="CAJFCW020000001">
    <property type="protein sequence ID" value="CAG9082933.1"/>
    <property type="molecule type" value="Genomic_DNA"/>
</dbReference>
<dbReference type="InterPro" id="IPR011990">
    <property type="entry name" value="TPR-like_helical_dom_sf"/>
</dbReference>
<evidence type="ECO:0000256" key="2">
    <source>
        <dbReference type="SAM" id="Phobius"/>
    </source>
</evidence>
<dbReference type="GO" id="GO:0005740">
    <property type="term" value="C:mitochondrial envelope"/>
    <property type="evidence" value="ECO:0007669"/>
    <property type="project" value="TreeGrafter"/>
</dbReference>
<dbReference type="GO" id="GO:0044183">
    <property type="term" value="F:protein folding chaperone"/>
    <property type="evidence" value="ECO:0007669"/>
    <property type="project" value="TreeGrafter"/>
</dbReference>
<reference evidence="3" key="1">
    <citation type="submission" date="2020-09" db="EMBL/GenBank/DDBJ databases">
        <authorList>
            <person name="Kikuchi T."/>
        </authorList>
    </citation>
    <scope>NUCLEOTIDE SEQUENCE</scope>
    <source>
        <strain evidence="3">SH1</strain>
    </source>
</reference>
<dbReference type="PANTHER" id="PTHR46512">
    <property type="entry name" value="PEPTIDYLPROLYL ISOMERASE"/>
    <property type="match status" value="1"/>
</dbReference>